<proteinExistence type="predicted"/>
<evidence type="ECO:0000259" key="2">
    <source>
        <dbReference type="Pfam" id="PF07007"/>
    </source>
</evidence>
<dbReference type="eggNOG" id="COG4461">
    <property type="taxonomic scope" value="Bacteria"/>
</dbReference>
<evidence type="ECO:0000259" key="4">
    <source>
        <dbReference type="Pfam" id="PF13739"/>
    </source>
</evidence>
<feature type="domain" description="DUF3298" evidence="3">
    <location>
        <begin position="277"/>
        <end position="311"/>
    </location>
</feature>
<organism evidence="5 6">
    <name type="scientific">Syntrophobacter fumaroxidans (strain DSM 10017 / MPOB)</name>
    <dbReference type="NCBI Taxonomy" id="335543"/>
    <lineage>
        <taxon>Bacteria</taxon>
        <taxon>Pseudomonadati</taxon>
        <taxon>Thermodesulfobacteriota</taxon>
        <taxon>Syntrophobacteria</taxon>
        <taxon>Syntrophobacterales</taxon>
        <taxon>Syntrophobacteraceae</taxon>
        <taxon>Syntrophobacter</taxon>
    </lineage>
</organism>
<dbReference type="Gene3D" id="3.30.565.40">
    <property type="entry name" value="Fervidobacterium nodosum Rt17-B1 like"/>
    <property type="match status" value="1"/>
</dbReference>
<feature type="chain" id="PRO_5002626231" description="DUF3298 domain-containing protein" evidence="1">
    <location>
        <begin position="22"/>
        <end position="315"/>
    </location>
</feature>
<dbReference type="InterPro" id="IPR009739">
    <property type="entry name" value="LprI-like_N"/>
</dbReference>
<evidence type="ECO:0000313" key="6">
    <source>
        <dbReference type="Proteomes" id="UP000001784"/>
    </source>
</evidence>
<dbReference type="InParanoid" id="A0LHN9"/>
<dbReference type="Pfam" id="PF07007">
    <property type="entry name" value="LprI"/>
    <property type="match status" value="1"/>
</dbReference>
<accession>A0LHN9</accession>
<dbReference type="HOGENOM" id="CLU_816211_0_0_7"/>
<feature type="signal peptide" evidence="1">
    <location>
        <begin position="1"/>
        <end position="21"/>
    </location>
</feature>
<dbReference type="InterPro" id="IPR025303">
    <property type="entry name" value="PdaC"/>
</dbReference>
<dbReference type="Pfam" id="PF13739">
    <property type="entry name" value="PdaC"/>
    <property type="match status" value="1"/>
</dbReference>
<reference evidence="5 6" key="1">
    <citation type="submission" date="2006-10" db="EMBL/GenBank/DDBJ databases">
        <title>Complete sequence of Syntrophobacter fumaroxidans MPOB.</title>
        <authorList>
            <consortium name="US DOE Joint Genome Institute"/>
            <person name="Copeland A."/>
            <person name="Lucas S."/>
            <person name="Lapidus A."/>
            <person name="Barry K."/>
            <person name="Detter J.C."/>
            <person name="Glavina del Rio T."/>
            <person name="Hammon N."/>
            <person name="Israni S."/>
            <person name="Pitluck S."/>
            <person name="Goltsman E.G."/>
            <person name="Martinez M."/>
            <person name="Schmutz J."/>
            <person name="Larimer F."/>
            <person name="Land M."/>
            <person name="Hauser L."/>
            <person name="Kyrpides N."/>
            <person name="Kim E."/>
            <person name="Boone D.R."/>
            <person name="Brockman F."/>
            <person name="Culley D."/>
            <person name="Ferry J."/>
            <person name="Gunsalus R."/>
            <person name="McInerney M.J."/>
            <person name="Morrison M."/>
            <person name="Plugge C."/>
            <person name="Rohlin L."/>
            <person name="Scholten J."/>
            <person name="Sieber J."/>
            <person name="Stams A.J.M."/>
            <person name="Worm P."/>
            <person name="Henstra A.M."/>
            <person name="Richardson P."/>
        </authorList>
    </citation>
    <scope>NUCLEOTIDE SEQUENCE [LARGE SCALE GENOMIC DNA]</scope>
    <source>
        <strain evidence="6">DSM 10017 / MPOB</strain>
    </source>
</reference>
<dbReference type="KEGG" id="sfu:Sfum_1249"/>
<evidence type="ECO:0000256" key="1">
    <source>
        <dbReference type="SAM" id="SignalP"/>
    </source>
</evidence>
<keyword evidence="6" id="KW-1185">Reference proteome</keyword>
<dbReference type="RefSeq" id="WP_011698112.1">
    <property type="nucleotide sequence ID" value="NC_008554.1"/>
</dbReference>
<dbReference type="InterPro" id="IPR021729">
    <property type="entry name" value="DUF3298"/>
</dbReference>
<keyword evidence="1" id="KW-0732">Signal</keyword>
<dbReference type="PANTHER" id="PTHR37549">
    <property type="entry name" value="LIPOPROTEIN LPRI"/>
    <property type="match status" value="1"/>
</dbReference>
<dbReference type="AlphaFoldDB" id="A0LHN9"/>
<feature type="domain" description="Deacetylase PdaC" evidence="4">
    <location>
        <begin position="129"/>
        <end position="222"/>
    </location>
</feature>
<dbReference type="Gene3D" id="3.90.640.20">
    <property type="entry name" value="Heat-shock cognate protein, ATPase"/>
    <property type="match status" value="1"/>
</dbReference>
<protein>
    <recommendedName>
        <fullName evidence="7">DUF3298 domain-containing protein</fullName>
    </recommendedName>
</protein>
<evidence type="ECO:0000259" key="3">
    <source>
        <dbReference type="Pfam" id="PF11738"/>
    </source>
</evidence>
<dbReference type="InterPro" id="IPR052755">
    <property type="entry name" value="Lysozyme_Inhibitor_LprI"/>
</dbReference>
<dbReference type="Pfam" id="PF11738">
    <property type="entry name" value="DUF3298"/>
    <property type="match status" value="1"/>
</dbReference>
<dbReference type="GO" id="GO:0005576">
    <property type="term" value="C:extracellular region"/>
    <property type="evidence" value="ECO:0007669"/>
    <property type="project" value="TreeGrafter"/>
</dbReference>
<dbReference type="InterPro" id="IPR037126">
    <property type="entry name" value="PdaC/RsiV-like_sf"/>
</dbReference>
<evidence type="ECO:0008006" key="7">
    <source>
        <dbReference type="Google" id="ProtNLM"/>
    </source>
</evidence>
<dbReference type="PANTHER" id="PTHR37549:SF1">
    <property type="entry name" value="LIPOPROTEIN LPRI"/>
    <property type="match status" value="1"/>
</dbReference>
<dbReference type="Proteomes" id="UP000001784">
    <property type="component" value="Chromosome"/>
</dbReference>
<feature type="domain" description="Lysozyme inhibitor LprI-like N-terminal" evidence="2">
    <location>
        <begin position="32"/>
        <end position="101"/>
    </location>
</feature>
<evidence type="ECO:0000313" key="5">
    <source>
        <dbReference type="EMBL" id="ABK16941.1"/>
    </source>
</evidence>
<gene>
    <name evidence="5" type="ordered locus">Sfum_1249</name>
</gene>
<dbReference type="EMBL" id="CP000478">
    <property type="protein sequence ID" value="ABK16941.1"/>
    <property type="molecule type" value="Genomic_DNA"/>
</dbReference>
<name>A0LHN9_SYNFM</name>
<sequence length="315" mass="34613" precursor="true">MKRSVSIMAILVAVLPGAAGAASFDCGKAFTLVEKTVCSDRELSGLDDSMQQAYDKALAVVPDPGPLRREQRQWLKSERDACRDVRCLKSRYEKRLGQLNSLLAAGQAPPAAGASAAPGTAVREKKLTRETQTLSIDLSWPEIHSDEYPQAAAALTKRIQADIDKAHREFLKETAEVKPPDIGGERIKNGLSAAYRLTYNVRGIVSLYTDIYTFTGGAHGSTVRTGYTFDLKSGRDRALGDFLGPDWQSVAKSAIVPQINARSEDFFDESRQGRFEIDPAQFYLTPRGVVVFFQQYEIAPYSSGIPEFTVAIEQP</sequence>